<dbReference type="InterPro" id="IPR027417">
    <property type="entry name" value="P-loop_NTPase"/>
</dbReference>
<evidence type="ECO:0000313" key="5">
    <source>
        <dbReference type="Proteomes" id="UP001597083"/>
    </source>
</evidence>
<evidence type="ECO:0000256" key="2">
    <source>
        <dbReference type="ARBA" id="ARBA00022840"/>
    </source>
</evidence>
<protein>
    <submittedName>
        <fullName evidence="4">ATP-binding cassette domain-containing protein</fullName>
    </submittedName>
</protein>
<evidence type="ECO:0000313" key="4">
    <source>
        <dbReference type="EMBL" id="MFD0853322.1"/>
    </source>
</evidence>
<feature type="domain" description="AAA+ ATPase" evidence="3">
    <location>
        <begin position="99"/>
        <end position="210"/>
    </location>
</feature>
<keyword evidence="2 4" id="KW-0067">ATP-binding</keyword>
<dbReference type="PANTHER" id="PTHR24221">
    <property type="entry name" value="ATP-BINDING CASSETTE SUB-FAMILY B"/>
    <property type="match status" value="1"/>
</dbReference>
<proteinExistence type="predicted"/>
<keyword evidence="5" id="KW-1185">Reference proteome</keyword>
<dbReference type="EMBL" id="JBHTIR010002066">
    <property type="protein sequence ID" value="MFD0853322.1"/>
    <property type="molecule type" value="Genomic_DNA"/>
</dbReference>
<dbReference type="InterPro" id="IPR039421">
    <property type="entry name" value="Type_1_exporter"/>
</dbReference>
<dbReference type="InterPro" id="IPR003439">
    <property type="entry name" value="ABC_transporter-like_ATP-bd"/>
</dbReference>
<dbReference type="Gene3D" id="3.40.50.300">
    <property type="entry name" value="P-loop containing nucleotide triphosphate hydrolases"/>
    <property type="match status" value="1"/>
</dbReference>
<gene>
    <name evidence="4" type="ORF">ACFQ07_13860</name>
</gene>
<dbReference type="SMART" id="SM00382">
    <property type="entry name" value="AAA"/>
    <property type="match status" value="1"/>
</dbReference>
<organism evidence="4 5">
    <name type="scientific">Actinomadura adrarensis</name>
    <dbReference type="NCBI Taxonomy" id="1819600"/>
    <lineage>
        <taxon>Bacteria</taxon>
        <taxon>Bacillati</taxon>
        <taxon>Actinomycetota</taxon>
        <taxon>Actinomycetes</taxon>
        <taxon>Streptosporangiales</taxon>
        <taxon>Thermomonosporaceae</taxon>
        <taxon>Actinomadura</taxon>
    </lineage>
</organism>
<comment type="caution">
    <text evidence="4">The sequence shown here is derived from an EMBL/GenBank/DDBJ whole genome shotgun (WGS) entry which is preliminary data.</text>
</comment>
<name>A0ABW3CIB4_9ACTN</name>
<dbReference type="InterPro" id="IPR003593">
    <property type="entry name" value="AAA+_ATPase"/>
</dbReference>
<keyword evidence="1" id="KW-0547">Nucleotide-binding</keyword>
<evidence type="ECO:0000259" key="3">
    <source>
        <dbReference type="SMART" id="SM00382"/>
    </source>
</evidence>
<evidence type="ECO:0000256" key="1">
    <source>
        <dbReference type="ARBA" id="ARBA00022741"/>
    </source>
</evidence>
<dbReference type="PANTHER" id="PTHR24221:SF654">
    <property type="entry name" value="ATP-BINDING CASSETTE SUB-FAMILY B MEMBER 6"/>
    <property type="match status" value="1"/>
</dbReference>
<sequence>AARRGELTVGDVSMFVAAVAGVQDGLAIVISSVGRTHEAMLLFGHYRYVVETEPDLAPPPSSPRSVAPLRRGIELRDVWFRYGDDLPWILKGVSLTIPAGESTALVGPNGSGKSTLVKLLCRFYDPTRGTVRWDGVDIRELPVGELRRRIGGVFQDYVCYDLTAADNIGLGDVHALDDRERIIASARRAGVHEVLEALPRGYDTMLSRSFDSSSFDDPGSGVMLSGGQW</sequence>
<feature type="non-terminal residue" evidence="4">
    <location>
        <position position="229"/>
    </location>
</feature>
<reference evidence="5" key="1">
    <citation type="journal article" date="2019" name="Int. J. Syst. Evol. Microbiol.">
        <title>The Global Catalogue of Microorganisms (GCM) 10K type strain sequencing project: providing services to taxonomists for standard genome sequencing and annotation.</title>
        <authorList>
            <consortium name="The Broad Institute Genomics Platform"/>
            <consortium name="The Broad Institute Genome Sequencing Center for Infectious Disease"/>
            <person name="Wu L."/>
            <person name="Ma J."/>
        </authorList>
    </citation>
    <scope>NUCLEOTIDE SEQUENCE [LARGE SCALE GENOMIC DNA]</scope>
    <source>
        <strain evidence="5">JCM 31696</strain>
    </source>
</reference>
<dbReference type="Proteomes" id="UP001597083">
    <property type="component" value="Unassembled WGS sequence"/>
</dbReference>
<dbReference type="SUPFAM" id="SSF52540">
    <property type="entry name" value="P-loop containing nucleoside triphosphate hydrolases"/>
    <property type="match status" value="1"/>
</dbReference>
<dbReference type="GO" id="GO:0005524">
    <property type="term" value="F:ATP binding"/>
    <property type="evidence" value="ECO:0007669"/>
    <property type="project" value="UniProtKB-KW"/>
</dbReference>
<feature type="non-terminal residue" evidence="4">
    <location>
        <position position="1"/>
    </location>
</feature>
<accession>A0ABW3CIB4</accession>
<dbReference type="Pfam" id="PF00005">
    <property type="entry name" value="ABC_tran"/>
    <property type="match status" value="1"/>
</dbReference>